<protein>
    <submittedName>
        <fullName evidence="2">Uncharacterized protein</fullName>
    </submittedName>
</protein>
<dbReference type="AlphaFoldDB" id="A0A542YPV6"/>
<keyword evidence="3" id="KW-1185">Reference proteome</keyword>
<proteinExistence type="predicted"/>
<reference evidence="2 3" key="1">
    <citation type="submission" date="2019-06" db="EMBL/GenBank/DDBJ databases">
        <title>Sequencing the genomes of 1000 actinobacteria strains.</title>
        <authorList>
            <person name="Klenk H.-P."/>
        </authorList>
    </citation>
    <scope>NUCLEOTIDE SEQUENCE [LARGE SCALE GENOMIC DNA]</scope>
    <source>
        <strain evidence="2 3">DSM 12335</strain>
    </source>
</reference>
<dbReference type="EMBL" id="VFOP01000001">
    <property type="protein sequence ID" value="TQL49954.1"/>
    <property type="molecule type" value="Genomic_DNA"/>
</dbReference>
<feature type="transmembrane region" description="Helical" evidence="1">
    <location>
        <begin position="89"/>
        <end position="108"/>
    </location>
</feature>
<evidence type="ECO:0000256" key="1">
    <source>
        <dbReference type="SAM" id="Phobius"/>
    </source>
</evidence>
<evidence type="ECO:0000313" key="3">
    <source>
        <dbReference type="Proteomes" id="UP000319516"/>
    </source>
</evidence>
<keyword evidence="1" id="KW-1133">Transmembrane helix</keyword>
<feature type="transmembrane region" description="Helical" evidence="1">
    <location>
        <begin position="179"/>
        <end position="198"/>
    </location>
</feature>
<organism evidence="2 3">
    <name type="scientific">Ornithinicoccus hortensis</name>
    <dbReference type="NCBI Taxonomy" id="82346"/>
    <lineage>
        <taxon>Bacteria</taxon>
        <taxon>Bacillati</taxon>
        <taxon>Actinomycetota</taxon>
        <taxon>Actinomycetes</taxon>
        <taxon>Micrococcales</taxon>
        <taxon>Intrasporangiaceae</taxon>
        <taxon>Ornithinicoccus</taxon>
    </lineage>
</organism>
<dbReference type="OrthoDB" id="3364310at2"/>
<dbReference type="Proteomes" id="UP000319516">
    <property type="component" value="Unassembled WGS sequence"/>
</dbReference>
<feature type="transmembrane region" description="Helical" evidence="1">
    <location>
        <begin position="12"/>
        <end position="36"/>
    </location>
</feature>
<feature type="transmembrane region" description="Helical" evidence="1">
    <location>
        <begin position="48"/>
        <end position="68"/>
    </location>
</feature>
<keyword evidence="1" id="KW-0812">Transmembrane</keyword>
<dbReference type="RefSeq" id="WP_141784155.1">
    <property type="nucleotide sequence ID" value="NZ_BAAAIK010000004.1"/>
</dbReference>
<feature type="transmembrane region" description="Helical" evidence="1">
    <location>
        <begin position="147"/>
        <end position="164"/>
    </location>
</feature>
<accession>A0A542YPV6</accession>
<gene>
    <name evidence="2" type="ORF">FB467_1051</name>
</gene>
<comment type="caution">
    <text evidence="2">The sequence shown here is derived from an EMBL/GenBank/DDBJ whole genome shotgun (WGS) entry which is preliminary data.</text>
</comment>
<sequence>MRSLLRGVMVTRGIWAALAGVGVTWLAVVIGWSMIISVQVDPMRPPRGIGAVEVFGGALAVVLPVLTAPRYDGRERLAVASARMVQASVTTLVALLPLTVLPVWWLTLRIGSPTTETPPVVLLTGNLVLFGAVSSLLVLLLGRGWGALGAILAIVGVVIAQQVWPETAWTELFSTGTEWHTHWPLTIGWVVGLLLVAYRRGSVPRRTG</sequence>
<keyword evidence="1" id="KW-0472">Membrane</keyword>
<evidence type="ECO:0000313" key="2">
    <source>
        <dbReference type="EMBL" id="TQL49954.1"/>
    </source>
</evidence>
<feature type="transmembrane region" description="Helical" evidence="1">
    <location>
        <begin position="120"/>
        <end position="140"/>
    </location>
</feature>
<name>A0A542YPV6_9MICO</name>